<reference evidence="1 2" key="1">
    <citation type="journal article" date="2009" name="Int. J. Syst. Evol. Microbiol.">
        <title>Transfer of Teichococcus ludipueritiae and Muricoccus roseus to the genus Roseomonas, as Roseomonas ludipueritiae comb. nov. and Roseomonas rosea comb. nov., respectively, and emended description of the genus Roseomonas.</title>
        <authorList>
            <person name="Sanchez-Porro C."/>
            <person name="Gallego V."/>
            <person name="Busse H.J."/>
            <person name="Kampfer P."/>
            <person name="Ventosa A."/>
        </authorList>
    </citation>
    <scope>NUCLEOTIDE SEQUENCE [LARGE SCALE GENOMIC DNA]</scope>
    <source>
        <strain evidence="1 2">DSM 14915</strain>
    </source>
</reference>
<dbReference type="RefSeq" id="WP_187778935.1">
    <property type="nucleotide sequence ID" value="NZ_JACTUZ010000051.1"/>
</dbReference>
<evidence type="ECO:0000313" key="2">
    <source>
        <dbReference type="Proteomes" id="UP000603940"/>
    </source>
</evidence>
<comment type="caution">
    <text evidence="1">The sequence shown here is derived from an EMBL/GenBank/DDBJ whole genome shotgun (WGS) entry which is preliminary data.</text>
</comment>
<keyword evidence="2" id="KW-1185">Reference proteome</keyword>
<name>A0ABR7R807_9PROT</name>
<protein>
    <submittedName>
        <fullName evidence="1">Uncharacterized protein</fullName>
    </submittedName>
</protein>
<evidence type="ECO:0000313" key="1">
    <source>
        <dbReference type="EMBL" id="MBC9177816.1"/>
    </source>
</evidence>
<proteinExistence type="predicted"/>
<dbReference type="Proteomes" id="UP000603940">
    <property type="component" value="Unassembled WGS sequence"/>
</dbReference>
<sequence>MAVSISVSPVARPRATEAHPSLFSFLSLAAAGMTQRWRQQTRSTIRLVRSTRAQIMAEAARREAARRRQEREKKPFASAARSHLYFLEMAAQNAALAWDARAAGDDIMSAQHQAEANWFAQEARQRATFTAIWPEV</sequence>
<accession>A0ABR7R807</accession>
<organism evidence="1 2">
    <name type="scientific">Pseudoroseomonas ludipueritiae</name>
    <dbReference type="NCBI Taxonomy" id="198093"/>
    <lineage>
        <taxon>Bacteria</taxon>
        <taxon>Pseudomonadati</taxon>
        <taxon>Pseudomonadota</taxon>
        <taxon>Alphaproteobacteria</taxon>
        <taxon>Acetobacterales</taxon>
        <taxon>Acetobacteraceae</taxon>
        <taxon>Pseudoroseomonas</taxon>
    </lineage>
</organism>
<gene>
    <name evidence="1" type="ORF">IBL25_12780</name>
</gene>
<dbReference type="EMBL" id="JACTUZ010000051">
    <property type="protein sequence ID" value="MBC9177816.1"/>
    <property type="molecule type" value="Genomic_DNA"/>
</dbReference>